<comment type="similarity">
    <text evidence="1">Belongs to the peptidase C40 family.</text>
</comment>
<evidence type="ECO:0000313" key="7">
    <source>
        <dbReference type="Proteomes" id="UP001142372"/>
    </source>
</evidence>
<keyword evidence="7" id="KW-1185">Reference proteome</keyword>
<reference evidence="6" key="1">
    <citation type="journal article" date="2014" name="Int. J. Syst. Evol. Microbiol.">
        <title>Complete genome sequence of Corynebacterium casei LMG S-19264T (=DSM 44701T), isolated from a smear-ripened cheese.</title>
        <authorList>
            <consortium name="US DOE Joint Genome Institute (JGI-PGF)"/>
            <person name="Walter F."/>
            <person name="Albersmeier A."/>
            <person name="Kalinowski J."/>
            <person name="Ruckert C."/>
        </authorList>
    </citation>
    <scope>NUCLEOTIDE SEQUENCE</scope>
    <source>
        <strain evidence="6">VKM Ac-1401</strain>
    </source>
</reference>
<accession>A0A9W6HBY8</accession>
<dbReference type="InterPro" id="IPR051794">
    <property type="entry name" value="PG_Endopeptidase_C40"/>
</dbReference>
<dbReference type="AlphaFoldDB" id="A0A9W6HBY8"/>
<sequence length="279" mass="27239">MTITDALSRIAQIQSTLVQLDNPTFTSGTSSTASSSSTGTDFANALSQALGTGSTSGTGATTGTSDASALLGGGTVTGADVVADAKKYLGVPYVFGGTTSSGLDCSGLVQRVYKDLGIDVPRLVSGQAKLGTEVPSLAQAQPGDLIVTGGGEHILIYAGDHKVIHAPREGKNVSLVEAYMDDSEIDTIRRVVPQASTATASTAASSSASAASMASAMSALSLLGSSGLGSSDLAASLLGSSGLGSSGLGSSAAGSSSSSADQAAMLRSLFSSLLSGGSL</sequence>
<evidence type="ECO:0000256" key="3">
    <source>
        <dbReference type="ARBA" id="ARBA00022801"/>
    </source>
</evidence>
<evidence type="ECO:0000313" key="6">
    <source>
        <dbReference type="EMBL" id="GLJ76973.1"/>
    </source>
</evidence>
<reference evidence="6" key="2">
    <citation type="submission" date="2023-01" db="EMBL/GenBank/DDBJ databases">
        <authorList>
            <person name="Sun Q."/>
            <person name="Evtushenko L."/>
        </authorList>
    </citation>
    <scope>NUCLEOTIDE SEQUENCE</scope>
    <source>
        <strain evidence="6">VKM Ac-1401</strain>
    </source>
</reference>
<dbReference type="EMBL" id="BSEN01000012">
    <property type="protein sequence ID" value="GLJ76973.1"/>
    <property type="molecule type" value="Genomic_DNA"/>
</dbReference>
<evidence type="ECO:0000256" key="1">
    <source>
        <dbReference type="ARBA" id="ARBA00007074"/>
    </source>
</evidence>
<dbReference type="Proteomes" id="UP001142372">
    <property type="component" value="Unassembled WGS sequence"/>
</dbReference>
<dbReference type="PANTHER" id="PTHR47359">
    <property type="entry name" value="PEPTIDOGLYCAN DL-ENDOPEPTIDASE CWLO"/>
    <property type="match status" value="1"/>
</dbReference>
<dbReference type="Gene3D" id="3.90.1720.10">
    <property type="entry name" value="endopeptidase domain like (from Nostoc punctiforme)"/>
    <property type="match status" value="1"/>
</dbReference>
<organism evidence="6 7">
    <name type="scientific">Leifsonia poae</name>
    <dbReference type="NCBI Taxonomy" id="110933"/>
    <lineage>
        <taxon>Bacteria</taxon>
        <taxon>Bacillati</taxon>
        <taxon>Actinomycetota</taxon>
        <taxon>Actinomycetes</taxon>
        <taxon>Micrococcales</taxon>
        <taxon>Microbacteriaceae</taxon>
        <taxon>Leifsonia</taxon>
    </lineage>
</organism>
<dbReference type="Pfam" id="PF00877">
    <property type="entry name" value="NLPC_P60"/>
    <property type="match status" value="1"/>
</dbReference>
<gene>
    <name evidence="6" type="ORF">GCM10017584_25470</name>
</gene>
<proteinExistence type="inferred from homology"/>
<protein>
    <recommendedName>
        <fullName evidence="5">NlpC/P60 domain-containing protein</fullName>
    </recommendedName>
</protein>
<evidence type="ECO:0000256" key="4">
    <source>
        <dbReference type="ARBA" id="ARBA00022807"/>
    </source>
</evidence>
<feature type="domain" description="NlpC/P60" evidence="5">
    <location>
        <begin position="75"/>
        <end position="192"/>
    </location>
</feature>
<dbReference type="RefSeq" id="WP_271177624.1">
    <property type="nucleotide sequence ID" value="NZ_BAAAJO010000002.1"/>
</dbReference>
<comment type="caution">
    <text evidence="6">The sequence shown here is derived from an EMBL/GenBank/DDBJ whole genome shotgun (WGS) entry which is preliminary data.</text>
</comment>
<dbReference type="SUPFAM" id="SSF54001">
    <property type="entry name" value="Cysteine proteinases"/>
    <property type="match status" value="1"/>
</dbReference>
<keyword evidence="4" id="KW-0788">Thiol protease</keyword>
<evidence type="ECO:0000256" key="2">
    <source>
        <dbReference type="ARBA" id="ARBA00022670"/>
    </source>
</evidence>
<dbReference type="GO" id="GO:0008234">
    <property type="term" value="F:cysteine-type peptidase activity"/>
    <property type="evidence" value="ECO:0007669"/>
    <property type="project" value="UniProtKB-KW"/>
</dbReference>
<keyword evidence="3" id="KW-0378">Hydrolase</keyword>
<dbReference type="PROSITE" id="PS51935">
    <property type="entry name" value="NLPC_P60"/>
    <property type="match status" value="1"/>
</dbReference>
<evidence type="ECO:0000259" key="5">
    <source>
        <dbReference type="PROSITE" id="PS51935"/>
    </source>
</evidence>
<dbReference type="InterPro" id="IPR038765">
    <property type="entry name" value="Papain-like_cys_pep_sf"/>
</dbReference>
<name>A0A9W6HBY8_9MICO</name>
<keyword evidence="2" id="KW-0645">Protease</keyword>
<dbReference type="PANTHER" id="PTHR47359:SF3">
    <property type="entry name" value="NLP_P60 DOMAIN-CONTAINING PROTEIN-RELATED"/>
    <property type="match status" value="1"/>
</dbReference>
<dbReference type="InterPro" id="IPR000064">
    <property type="entry name" value="NLP_P60_dom"/>
</dbReference>
<dbReference type="GO" id="GO:0006508">
    <property type="term" value="P:proteolysis"/>
    <property type="evidence" value="ECO:0007669"/>
    <property type="project" value="UniProtKB-KW"/>
</dbReference>